<name>A0AAP0P045_9MAGN</name>
<evidence type="ECO:0000256" key="1">
    <source>
        <dbReference type="SAM" id="MobiDB-lite"/>
    </source>
</evidence>
<sequence>MHEKLDLLLKQTSCDTNGNGSRMAKEKTTSNEEVDPKKDVVDEVTQTASQNYTPHVIKFSQENEIEGKYLENLLDCIPHWFGIAKGKRKRKKAASCLEPFVEPTAQRKKLKEKEDSYDLDEEHPHDDLMKIKCWFSSKDDAIVDLNYALETAHSLGYCGQKTIGWTTKSKIAIDDTFFRYMDESFCSQNPLISFKEADKGRLLNVHSHAFRMMKMMLVAGCSPYLEEEWMEIWKGRWREEESGGKLAHPYSHLDLYTQEGRQICDKRLSLNSNRNGYVADRSPVSTDACDKLAIALSCRTKLTMSLEGIDEGWGWAFMKEREVLGGSMLGISFFHASTNVDSMDCSAGRLLEKARTEVLIVTAAVAEQGRRLREALL</sequence>
<dbReference type="AlphaFoldDB" id="A0AAP0P045"/>
<dbReference type="EMBL" id="JBBNAG010000006">
    <property type="protein sequence ID" value="KAK9125348.1"/>
    <property type="molecule type" value="Genomic_DNA"/>
</dbReference>
<evidence type="ECO:0000313" key="2">
    <source>
        <dbReference type="EMBL" id="KAK9125348.1"/>
    </source>
</evidence>
<feature type="compositionally biased region" description="Basic and acidic residues" evidence="1">
    <location>
        <begin position="23"/>
        <end position="36"/>
    </location>
</feature>
<keyword evidence="3" id="KW-1185">Reference proteome</keyword>
<feature type="compositionally biased region" description="Polar residues" evidence="1">
    <location>
        <begin position="11"/>
        <end position="20"/>
    </location>
</feature>
<organism evidence="2 3">
    <name type="scientific">Stephania cephalantha</name>
    <dbReference type="NCBI Taxonomy" id="152367"/>
    <lineage>
        <taxon>Eukaryota</taxon>
        <taxon>Viridiplantae</taxon>
        <taxon>Streptophyta</taxon>
        <taxon>Embryophyta</taxon>
        <taxon>Tracheophyta</taxon>
        <taxon>Spermatophyta</taxon>
        <taxon>Magnoliopsida</taxon>
        <taxon>Ranunculales</taxon>
        <taxon>Menispermaceae</taxon>
        <taxon>Menispermoideae</taxon>
        <taxon>Cissampelideae</taxon>
        <taxon>Stephania</taxon>
    </lineage>
</organism>
<accession>A0AAP0P045</accession>
<evidence type="ECO:0000313" key="3">
    <source>
        <dbReference type="Proteomes" id="UP001419268"/>
    </source>
</evidence>
<gene>
    <name evidence="2" type="ORF">Scep_014194</name>
</gene>
<dbReference type="Proteomes" id="UP001419268">
    <property type="component" value="Unassembled WGS sequence"/>
</dbReference>
<reference evidence="2 3" key="1">
    <citation type="submission" date="2024-01" db="EMBL/GenBank/DDBJ databases">
        <title>Genome assemblies of Stephania.</title>
        <authorList>
            <person name="Yang L."/>
        </authorList>
    </citation>
    <scope>NUCLEOTIDE SEQUENCE [LARGE SCALE GENOMIC DNA]</scope>
    <source>
        <strain evidence="2">JXDWG</strain>
        <tissue evidence="2">Leaf</tissue>
    </source>
</reference>
<proteinExistence type="predicted"/>
<feature type="region of interest" description="Disordered" evidence="1">
    <location>
        <begin position="11"/>
        <end position="36"/>
    </location>
</feature>
<protein>
    <submittedName>
        <fullName evidence="2">Uncharacterized protein</fullName>
    </submittedName>
</protein>
<comment type="caution">
    <text evidence="2">The sequence shown here is derived from an EMBL/GenBank/DDBJ whole genome shotgun (WGS) entry which is preliminary data.</text>
</comment>